<sequence length="67" mass="8417">MHNWDYDKKAYEKQKRADPIWHLERLINYGLDGEKIDREALKQYLPRLRIPEDRRVFFELLLWNKPF</sequence>
<proteinExistence type="predicted"/>
<evidence type="ECO:0000313" key="1">
    <source>
        <dbReference type="EMBL" id="OGF73005.1"/>
    </source>
</evidence>
<comment type="caution">
    <text evidence="1">The sequence shown here is derived from an EMBL/GenBank/DDBJ whole genome shotgun (WGS) entry which is preliminary data.</text>
</comment>
<dbReference type="EMBL" id="MFHP01000002">
    <property type="protein sequence ID" value="OGF73005.1"/>
    <property type="molecule type" value="Genomic_DNA"/>
</dbReference>
<organism evidence="1 2">
    <name type="scientific">Candidatus Giovannonibacteria bacterium RIFCSPHIGHO2_02_FULL_45_40</name>
    <dbReference type="NCBI Taxonomy" id="1798337"/>
    <lineage>
        <taxon>Bacteria</taxon>
        <taxon>Candidatus Giovannoniibacteriota</taxon>
    </lineage>
</organism>
<dbReference type="Proteomes" id="UP000178743">
    <property type="component" value="Unassembled WGS sequence"/>
</dbReference>
<name>A0A1F5WBH9_9BACT</name>
<evidence type="ECO:0000313" key="2">
    <source>
        <dbReference type="Proteomes" id="UP000178743"/>
    </source>
</evidence>
<protein>
    <submittedName>
        <fullName evidence="1">Uncharacterized protein</fullName>
    </submittedName>
</protein>
<reference evidence="1 2" key="1">
    <citation type="journal article" date="2016" name="Nat. Commun.">
        <title>Thousands of microbial genomes shed light on interconnected biogeochemical processes in an aquifer system.</title>
        <authorList>
            <person name="Anantharaman K."/>
            <person name="Brown C.T."/>
            <person name="Hug L.A."/>
            <person name="Sharon I."/>
            <person name="Castelle C.J."/>
            <person name="Probst A.J."/>
            <person name="Thomas B.C."/>
            <person name="Singh A."/>
            <person name="Wilkins M.J."/>
            <person name="Karaoz U."/>
            <person name="Brodie E.L."/>
            <person name="Williams K.H."/>
            <person name="Hubbard S.S."/>
            <person name="Banfield J.F."/>
        </authorList>
    </citation>
    <scope>NUCLEOTIDE SEQUENCE [LARGE SCALE GENOMIC DNA]</scope>
</reference>
<dbReference type="AlphaFoldDB" id="A0A1F5WBH9"/>
<accession>A0A1F5WBH9</accession>
<gene>
    <name evidence="1" type="ORF">A3C05_05215</name>
</gene>